<feature type="region of interest" description="Disordered" evidence="1">
    <location>
        <begin position="66"/>
        <end position="96"/>
    </location>
</feature>
<dbReference type="Proteomes" id="UP000236621">
    <property type="component" value="Unassembled WGS sequence"/>
</dbReference>
<dbReference type="OrthoDB" id="4188844at2759"/>
<feature type="compositionally biased region" description="Polar residues" evidence="1">
    <location>
        <begin position="29"/>
        <end position="44"/>
    </location>
</feature>
<feature type="compositionally biased region" description="Basic and acidic residues" evidence="1">
    <location>
        <begin position="82"/>
        <end position="96"/>
    </location>
</feature>
<dbReference type="EMBL" id="NRSZ01000268">
    <property type="protein sequence ID" value="PNY28397.1"/>
    <property type="molecule type" value="Genomic_DNA"/>
</dbReference>
<gene>
    <name evidence="2" type="ORF">TCAP_01685</name>
</gene>
<reference evidence="2 3" key="1">
    <citation type="submission" date="2017-08" db="EMBL/GenBank/DDBJ databases">
        <title>Harnessing the power of phylogenomics to disentangle the directionality and signatures of interkingdom host jumping in the parasitic fungal genus Tolypocladium.</title>
        <authorList>
            <person name="Quandt C.A."/>
            <person name="Patterson W."/>
            <person name="Spatafora J.W."/>
        </authorList>
    </citation>
    <scope>NUCLEOTIDE SEQUENCE [LARGE SCALE GENOMIC DNA]</scope>
    <source>
        <strain evidence="2 3">CBS 113982</strain>
    </source>
</reference>
<feature type="compositionally biased region" description="Basic and acidic residues" evidence="1">
    <location>
        <begin position="1"/>
        <end position="12"/>
    </location>
</feature>
<dbReference type="AlphaFoldDB" id="A0A2K3QLI6"/>
<protein>
    <submittedName>
        <fullName evidence="2">Uncharacterized protein</fullName>
    </submittedName>
</protein>
<organism evidence="2 3">
    <name type="scientific">Tolypocladium capitatum</name>
    <dbReference type="NCBI Taxonomy" id="45235"/>
    <lineage>
        <taxon>Eukaryota</taxon>
        <taxon>Fungi</taxon>
        <taxon>Dikarya</taxon>
        <taxon>Ascomycota</taxon>
        <taxon>Pezizomycotina</taxon>
        <taxon>Sordariomycetes</taxon>
        <taxon>Hypocreomycetidae</taxon>
        <taxon>Hypocreales</taxon>
        <taxon>Ophiocordycipitaceae</taxon>
        <taxon>Tolypocladium</taxon>
    </lineage>
</organism>
<sequence length="151" mass="16825">MNERPRHPEHGAPRARGTGTVIGVRPNLFRSQLTRRPTASSSNLVETVPLDVDVLSDTSEIVVRDEQGEIELGDPPTPVLEGRAEQAEDRQETEKERQRLAEAVKHHTISHSSVPDQPEELLEAVRAGLRAKVIALAEDNWMFEPEEQARG</sequence>
<evidence type="ECO:0000256" key="1">
    <source>
        <dbReference type="SAM" id="MobiDB-lite"/>
    </source>
</evidence>
<dbReference type="STRING" id="45235.A0A2K3QLI6"/>
<comment type="caution">
    <text evidence="2">The sequence shown here is derived from an EMBL/GenBank/DDBJ whole genome shotgun (WGS) entry which is preliminary data.</text>
</comment>
<evidence type="ECO:0000313" key="3">
    <source>
        <dbReference type="Proteomes" id="UP000236621"/>
    </source>
</evidence>
<name>A0A2K3QLI6_9HYPO</name>
<feature type="region of interest" description="Disordered" evidence="1">
    <location>
        <begin position="1"/>
        <end position="44"/>
    </location>
</feature>
<accession>A0A2K3QLI6</accession>
<evidence type="ECO:0000313" key="2">
    <source>
        <dbReference type="EMBL" id="PNY28397.1"/>
    </source>
</evidence>
<proteinExistence type="predicted"/>
<keyword evidence="3" id="KW-1185">Reference proteome</keyword>